<evidence type="ECO:0000313" key="3">
    <source>
        <dbReference type="EMBL" id="QOV90348.1"/>
    </source>
</evidence>
<evidence type="ECO:0000313" key="4">
    <source>
        <dbReference type="Proteomes" id="UP000593765"/>
    </source>
</evidence>
<organism evidence="3 4">
    <name type="scientific">Humisphaera borealis</name>
    <dbReference type="NCBI Taxonomy" id="2807512"/>
    <lineage>
        <taxon>Bacteria</taxon>
        <taxon>Pseudomonadati</taxon>
        <taxon>Planctomycetota</taxon>
        <taxon>Phycisphaerae</taxon>
        <taxon>Tepidisphaerales</taxon>
        <taxon>Tepidisphaeraceae</taxon>
        <taxon>Humisphaera</taxon>
    </lineage>
</organism>
<proteinExistence type="predicted"/>
<keyword evidence="1" id="KW-0732">Signal</keyword>
<feature type="domain" description="PGF-CTERM archaeal protein-sorting signal" evidence="2">
    <location>
        <begin position="171"/>
        <end position="187"/>
    </location>
</feature>
<keyword evidence="4" id="KW-1185">Reference proteome</keyword>
<dbReference type="InterPro" id="IPR026371">
    <property type="entry name" value="PGF_CTERM"/>
</dbReference>
<feature type="chain" id="PRO_5034214098" description="PGF-CTERM archaeal protein-sorting signal domain-containing protein" evidence="1">
    <location>
        <begin position="26"/>
        <end position="190"/>
    </location>
</feature>
<name>A0A7M2WXV9_9BACT</name>
<dbReference type="EMBL" id="CP063458">
    <property type="protein sequence ID" value="QOV90348.1"/>
    <property type="molecule type" value="Genomic_DNA"/>
</dbReference>
<dbReference type="KEGG" id="hbs:IPV69_02970"/>
<feature type="signal peptide" evidence="1">
    <location>
        <begin position="1"/>
        <end position="25"/>
    </location>
</feature>
<reference evidence="3 4" key="1">
    <citation type="submission" date="2020-10" db="EMBL/GenBank/DDBJ databases">
        <title>Wide distribution of Phycisphaera-like planctomycetes from WD2101 soil group in peatlands and genome analysis of the first cultivated representative.</title>
        <authorList>
            <person name="Dedysh S.N."/>
            <person name="Beletsky A.V."/>
            <person name="Ivanova A."/>
            <person name="Kulichevskaya I.S."/>
            <person name="Suzina N.E."/>
            <person name="Philippov D.A."/>
            <person name="Rakitin A.L."/>
            <person name="Mardanov A.V."/>
            <person name="Ravin N.V."/>
        </authorList>
    </citation>
    <scope>NUCLEOTIDE SEQUENCE [LARGE SCALE GENOMIC DNA]</scope>
    <source>
        <strain evidence="3 4">M1803</strain>
    </source>
</reference>
<dbReference type="RefSeq" id="WP_206293429.1">
    <property type="nucleotide sequence ID" value="NZ_CP063458.1"/>
</dbReference>
<dbReference type="Proteomes" id="UP000593765">
    <property type="component" value="Chromosome"/>
</dbReference>
<accession>A0A7M2WXV9</accession>
<dbReference type="Pfam" id="PF18204">
    <property type="entry name" value="PGF-CTERM"/>
    <property type="match status" value="1"/>
</dbReference>
<sequence>MKPNLFLSVTILSLSALLGSSSARAAVIDLESAATGGSVPLPYTEDGFTLSVQSGSASDLVINNTNPGTIPSKLRMQGNGTIRLTRDGGGLFDAASVQVPTFGLVSGTATITSSAGGSRVLTNGDNATTVALGGATFSNLTHLDFVMSGFSGLDFPLDLDNITVTPVPEPSVAAIGLLAVGMLARRRRVL</sequence>
<protein>
    <recommendedName>
        <fullName evidence="2">PGF-CTERM archaeal protein-sorting signal domain-containing protein</fullName>
    </recommendedName>
</protein>
<evidence type="ECO:0000259" key="2">
    <source>
        <dbReference type="Pfam" id="PF18204"/>
    </source>
</evidence>
<evidence type="ECO:0000256" key="1">
    <source>
        <dbReference type="SAM" id="SignalP"/>
    </source>
</evidence>
<dbReference type="AlphaFoldDB" id="A0A7M2WXV9"/>
<gene>
    <name evidence="3" type="ORF">IPV69_02970</name>
</gene>